<dbReference type="Gene3D" id="3.40.50.150">
    <property type="entry name" value="Vaccinia Virus protein VP39"/>
    <property type="match status" value="1"/>
</dbReference>
<keyword evidence="4" id="KW-0680">Restriction system</keyword>
<gene>
    <name evidence="6" type="ORF">ACFPOF_06205</name>
</gene>
<keyword evidence="2" id="KW-0808">Transferase</keyword>
<evidence type="ECO:0000256" key="2">
    <source>
        <dbReference type="ARBA" id="ARBA00022679"/>
    </source>
</evidence>
<keyword evidence="7" id="KW-1185">Reference proteome</keyword>
<comment type="caution">
    <text evidence="6">The sequence shown here is derived from an EMBL/GenBank/DDBJ whole genome shotgun (WGS) entry which is preliminary data.</text>
</comment>
<dbReference type="RefSeq" id="WP_378130672.1">
    <property type="nucleotide sequence ID" value="NZ_JBHSMI010000012.1"/>
</dbReference>
<evidence type="ECO:0000259" key="5">
    <source>
        <dbReference type="Pfam" id="PF01555"/>
    </source>
</evidence>
<dbReference type="InterPro" id="IPR002941">
    <property type="entry name" value="DNA_methylase_N4/N6"/>
</dbReference>
<keyword evidence="3" id="KW-0949">S-adenosyl-L-methionine</keyword>
<evidence type="ECO:0000256" key="1">
    <source>
        <dbReference type="ARBA" id="ARBA00022603"/>
    </source>
</evidence>
<dbReference type="EMBL" id="JBHSMI010000012">
    <property type="protein sequence ID" value="MFC5402324.1"/>
    <property type="molecule type" value="Genomic_DNA"/>
</dbReference>
<evidence type="ECO:0000313" key="6">
    <source>
        <dbReference type="EMBL" id="MFC5402324.1"/>
    </source>
</evidence>
<organism evidence="6 7">
    <name type="scientific">Cohnella soli</name>
    <dbReference type="NCBI Taxonomy" id="425005"/>
    <lineage>
        <taxon>Bacteria</taxon>
        <taxon>Bacillati</taxon>
        <taxon>Bacillota</taxon>
        <taxon>Bacilli</taxon>
        <taxon>Bacillales</taxon>
        <taxon>Paenibacillaceae</taxon>
        <taxon>Cohnella</taxon>
    </lineage>
</organism>
<dbReference type="InterPro" id="IPR029063">
    <property type="entry name" value="SAM-dependent_MTases_sf"/>
</dbReference>
<keyword evidence="1" id="KW-0489">Methyltransferase</keyword>
<proteinExistence type="predicted"/>
<evidence type="ECO:0000256" key="3">
    <source>
        <dbReference type="ARBA" id="ARBA00022691"/>
    </source>
</evidence>
<reference evidence="7" key="1">
    <citation type="journal article" date="2019" name="Int. J. Syst. Evol. Microbiol.">
        <title>The Global Catalogue of Microorganisms (GCM) 10K type strain sequencing project: providing services to taxonomists for standard genome sequencing and annotation.</title>
        <authorList>
            <consortium name="The Broad Institute Genomics Platform"/>
            <consortium name="The Broad Institute Genome Sequencing Center for Infectious Disease"/>
            <person name="Wu L."/>
            <person name="Ma J."/>
        </authorList>
    </citation>
    <scope>NUCLEOTIDE SEQUENCE [LARGE SCALE GENOMIC DNA]</scope>
    <source>
        <strain evidence="7">CGMCC 1.18575</strain>
    </source>
</reference>
<feature type="domain" description="DNA methylase N-4/N-6" evidence="5">
    <location>
        <begin position="83"/>
        <end position="287"/>
    </location>
</feature>
<dbReference type="PRINTS" id="PR00506">
    <property type="entry name" value="D21N6MTFRASE"/>
</dbReference>
<sequence>MSQAILAERIAEVMRRSGRAVTIKEISNHIPDKPETTIRGRLYNNLERRFKRVTRGVYMLIDGAALVVQGDGRDLSILDSSSVDGLVTDHPWRDDKSNSGSNRRFDKTYDQTSFRYTLEDFKEKARVLKPGGFLVEVLPAENENNWKYLYEIKCMAEQVGLRFYAKVPWRKGEFVYNTGRKSKNTEDIMFFTKGRARCLRPDVQRGGLMSGTAFMLPTEFDFAPKAPHLRIHQSEKPVELYEAILEAITLPGEVVVDSFAGSGNLGKAAINRGRIAILFELLKENVTKILDNLAPQHSPALL</sequence>
<dbReference type="Proteomes" id="UP001596113">
    <property type="component" value="Unassembled WGS sequence"/>
</dbReference>
<evidence type="ECO:0000256" key="4">
    <source>
        <dbReference type="ARBA" id="ARBA00022747"/>
    </source>
</evidence>
<dbReference type="InterPro" id="IPR002295">
    <property type="entry name" value="N4/N6-MTase_EcoPI_Mod-like"/>
</dbReference>
<name>A0ABW0HM49_9BACL</name>
<protein>
    <submittedName>
        <fullName evidence="6">DNA-methyltransferase</fullName>
    </submittedName>
</protein>
<evidence type="ECO:0000313" key="7">
    <source>
        <dbReference type="Proteomes" id="UP001596113"/>
    </source>
</evidence>
<accession>A0ABW0HM49</accession>
<dbReference type="SUPFAM" id="SSF53335">
    <property type="entry name" value="S-adenosyl-L-methionine-dependent methyltransferases"/>
    <property type="match status" value="1"/>
</dbReference>
<dbReference type="Pfam" id="PF01555">
    <property type="entry name" value="N6_N4_Mtase"/>
    <property type="match status" value="1"/>
</dbReference>